<gene>
    <name evidence="2" type="ORF">LMH87_009623</name>
</gene>
<organism evidence="2 3">
    <name type="scientific">Akanthomyces muscarius</name>
    <name type="common">Entomopathogenic fungus</name>
    <name type="synonym">Lecanicillium muscarium</name>
    <dbReference type="NCBI Taxonomy" id="2231603"/>
    <lineage>
        <taxon>Eukaryota</taxon>
        <taxon>Fungi</taxon>
        <taxon>Dikarya</taxon>
        <taxon>Ascomycota</taxon>
        <taxon>Pezizomycotina</taxon>
        <taxon>Sordariomycetes</taxon>
        <taxon>Hypocreomycetidae</taxon>
        <taxon>Hypocreales</taxon>
        <taxon>Cordycipitaceae</taxon>
        <taxon>Akanthomyces</taxon>
    </lineage>
</organism>
<protein>
    <submittedName>
        <fullName evidence="2">Uncharacterized protein</fullName>
    </submittedName>
</protein>
<reference evidence="2" key="1">
    <citation type="journal article" date="2023" name="Access Microbiol">
        <title>De-novo genome assembly for Akanthomyces muscarius, a biocontrol agent of insect agricultural pests.</title>
        <authorList>
            <person name="Erdos Z."/>
            <person name="Studholme D.J."/>
            <person name="Raymond B."/>
            <person name="Sharma M."/>
        </authorList>
    </citation>
    <scope>NUCLEOTIDE SEQUENCE</scope>
    <source>
        <strain evidence="2">Ve6</strain>
    </source>
</reference>
<dbReference type="EMBL" id="JAJHUN010000008">
    <property type="protein sequence ID" value="KAJ4153119.1"/>
    <property type="molecule type" value="Genomic_DNA"/>
</dbReference>
<dbReference type="Proteomes" id="UP001144673">
    <property type="component" value="Chromosome 5"/>
</dbReference>
<accession>A0A9W8QED0</accession>
<dbReference type="AlphaFoldDB" id="A0A9W8QED0"/>
<comment type="caution">
    <text evidence="2">The sequence shown here is derived from an EMBL/GenBank/DDBJ whole genome shotgun (WGS) entry which is preliminary data.</text>
</comment>
<dbReference type="GeneID" id="80896782"/>
<evidence type="ECO:0000256" key="1">
    <source>
        <dbReference type="SAM" id="MobiDB-lite"/>
    </source>
</evidence>
<sequence>MRVKRVLSTSTDRQARRVATTQTRQGWTTLRLAGWLAGGDSCHCQPMPCQLPGTTWRPAAEIPYMVDGLADGGPELLMPAQL</sequence>
<feature type="region of interest" description="Disordered" evidence="1">
    <location>
        <begin position="1"/>
        <end position="23"/>
    </location>
</feature>
<dbReference type="RefSeq" id="XP_056053777.1">
    <property type="nucleotide sequence ID" value="XM_056196651.1"/>
</dbReference>
<evidence type="ECO:0000313" key="2">
    <source>
        <dbReference type="EMBL" id="KAJ4153119.1"/>
    </source>
</evidence>
<name>A0A9W8QED0_AKAMU</name>
<keyword evidence="3" id="KW-1185">Reference proteome</keyword>
<proteinExistence type="predicted"/>
<evidence type="ECO:0000313" key="3">
    <source>
        <dbReference type="Proteomes" id="UP001144673"/>
    </source>
</evidence>
<dbReference type="KEGG" id="amus:LMH87_009623"/>